<dbReference type="GO" id="GO:0000981">
    <property type="term" value="F:DNA-binding transcription factor activity, RNA polymerase II-specific"/>
    <property type="evidence" value="ECO:0007669"/>
    <property type="project" value="TreeGrafter"/>
</dbReference>
<keyword evidence="1" id="KW-0479">Metal-binding</keyword>
<comment type="caution">
    <text evidence="7">The sequence shown here is derived from an EMBL/GenBank/DDBJ whole genome shotgun (WGS) entry which is preliminary data.</text>
</comment>
<dbReference type="Proteomes" id="UP000660262">
    <property type="component" value="Unassembled WGS sequence"/>
</dbReference>
<protein>
    <recommendedName>
        <fullName evidence="9">Anaphase-promoting complex subunit 11</fullName>
    </recommendedName>
</protein>
<dbReference type="AlphaFoldDB" id="A0A830HIX7"/>
<dbReference type="InterPro" id="IPR002893">
    <property type="entry name" value="Znf_MYND"/>
</dbReference>
<evidence type="ECO:0000256" key="1">
    <source>
        <dbReference type="ARBA" id="ARBA00022723"/>
    </source>
</evidence>
<feature type="domain" description="RING-type" evidence="5">
    <location>
        <begin position="456"/>
        <end position="506"/>
    </location>
</feature>
<evidence type="ECO:0000256" key="4">
    <source>
        <dbReference type="PROSITE-ProRule" id="PRU00134"/>
    </source>
</evidence>
<dbReference type="InterPro" id="IPR024119">
    <property type="entry name" value="TF_DEAF-1"/>
</dbReference>
<evidence type="ECO:0000256" key="2">
    <source>
        <dbReference type="ARBA" id="ARBA00022771"/>
    </source>
</evidence>
<dbReference type="OrthoDB" id="536514at2759"/>
<reference evidence="7" key="1">
    <citation type="submission" date="2020-10" db="EMBL/GenBank/DDBJ databases">
        <title>Unveiling of a novel bifunctional photoreceptor, Dualchrome1, isolated from a cosmopolitan green alga.</title>
        <authorList>
            <person name="Suzuki S."/>
            <person name="Kawachi M."/>
        </authorList>
    </citation>
    <scope>NUCLEOTIDE SEQUENCE</scope>
    <source>
        <strain evidence="7">NIES 2893</strain>
    </source>
</reference>
<dbReference type="SUPFAM" id="SSF48452">
    <property type="entry name" value="TPR-like"/>
    <property type="match status" value="1"/>
</dbReference>
<dbReference type="Pfam" id="PF01753">
    <property type="entry name" value="zf-MYND"/>
    <property type="match status" value="1"/>
</dbReference>
<dbReference type="SUPFAM" id="SSF57850">
    <property type="entry name" value="RING/U-box"/>
    <property type="match status" value="1"/>
</dbReference>
<dbReference type="PANTHER" id="PTHR10237">
    <property type="entry name" value="DEFORMED EPIDERMAL AUTOREGULATORY FACTOR 1 HOMOLOG SUPPRESSIN"/>
    <property type="match status" value="1"/>
</dbReference>
<sequence length="528" mass="57634">MSSRNCEWCGSGDAPLMRCSRCRNVSYCSKTCQRKAWPTHKRECTNPASSQPVRSAVYVASDAAARERASGGDARGALKMATDESLQGVAWWDRKADWSWAVALGCPPEFGDNTRMVFHLPGFGRAHEDNPEMDPLSSTPLGKLSAEQRVASLVAIYECYFQAQTLGDDRGALEAAETIEKIGLMSFDAVVVARGKLFLSEIYTRLSDYVKAEQLACEVELIASLEQFPLHVLSKELHDGVGAGGDEDDGSCAPGLWHPNSTCPRLAAASLHADALKMRGVIRGKKMDDIGAIRCYEKALAIYRHIPGEVLNVAGIRMNIGNRLTHQQLFEEAQAHYSAVRSIIETQAEEEIEADGEELREHVDDLAYEVEQNEGHLLMIQKKFEDAVAKFRKALSTPQANYNRPRAMHTLRLLFHCVRDDEQRAVLEEYNATAAAAAAEGASGGRARAIEPDTVCGVCLDPLMTDDSLQFKRCVITNCGHGVHQSCLDASAELGTSGIKRCPVCREQLNAQLSPIIVGGGQAAQLVA</sequence>
<dbReference type="GO" id="GO:0005634">
    <property type="term" value="C:nucleus"/>
    <property type="evidence" value="ECO:0007669"/>
    <property type="project" value="TreeGrafter"/>
</dbReference>
<evidence type="ECO:0000259" key="5">
    <source>
        <dbReference type="PROSITE" id="PS50089"/>
    </source>
</evidence>
<dbReference type="PROSITE" id="PS01360">
    <property type="entry name" value="ZF_MYND_1"/>
    <property type="match status" value="1"/>
</dbReference>
<dbReference type="SUPFAM" id="SSF144232">
    <property type="entry name" value="HIT/MYND zinc finger-like"/>
    <property type="match status" value="1"/>
</dbReference>
<evidence type="ECO:0000259" key="6">
    <source>
        <dbReference type="PROSITE" id="PS50865"/>
    </source>
</evidence>
<dbReference type="GO" id="GO:0008270">
    <property type="term" value="F:zinc ion binding"/>
    <property type="evidence" value="ECO:0007669"/>
    <property type="project" value="UniProtKB-KW"/>
</dbReference>
<dbReference type="SMART" id="SM00028">
    <property type="entry name" value="TPR"/>
    <property type="match status" value="3"/>
</dbReference>
<dbReference type="Gene3D" id="1.25.40.10">
    <property type="entry name" value="Tetratricopeptide repeat domain"/>
    <property type="match status" value="1"/>
</dbReference>
<dbReference type="Gene3D" id="3.30.40.10">
    <property type="entry name" value="Zinc/RING finger domain, C3HC4 (zinc finger)"/>
    <property type="match status" value="1"/>
</dbReference>
<dbReference type="InterPro" id="IPR013083">
    <property type="entry name" value="Znf_RING/FYVE/PHD"/>
</dbReference>
<dbReference type="PANTHER" id="PTHR10237:SF14">
    <property type="entry name" value="MYND-TYPE DOMAIN-CONTAINING PROTEIN"/>
    <property type="match status" value="1"/>
</dbReference>
<dbReference type="EMBL" id="BNJQ01000014">
    <property type="protein sequence ID" value="GHP06818.1"/>
    <property type="molecule type" value="Genomic_DNA"/>
</dbReference>
<dbReference type="Pfam" id="PF13639">
    <property type="entry name" value="zf-RING_2"/>
    <property type="match status" value="1"/>
</dbReference>
<dbReference type="CDD" id="cd16448">
    <property type="entry name" value="RING-H2"/>
    <property type="match status" value="1"/>
</dbReference>
<dbReference type="PROSITE" id="PS50089">
    <property type="entry name" value="ZF_RING_2"/>
    <property type="match status" value="1"/>
</dbReference>
<dbReference type="SMART" id="SM00184">
    <property type="entry name" value="RING"/>
    <property type="match status" value="1"/>
</dbReference>
<dbReference type="GO" id="GO:0005737">
    <property type="term" value="C:cytoplasm"/>
    <property type="evidence" value="ECO:0007669"/>
    <property type="project" value="UniProtKB-ARBA"/>
</dbReference>
<evidence type="ECO:0008006" key="9">
    <source>
        <dbReference type="Google" id="ProtNLM"/>
    </source>
</evidence>
<gene>
    <name evidence="7" type="ORF">PPROV_000556200</name>
</gene>
<keyword evidence="8" id="KW-1185">Reference proteome</keyword>
<keyword evidence="2 4" id="KW-0863">Zinc-finger</keyword>
<accession>A0A830HIX7</accession>
<dbReference type="InterPro" id="IPR001841">
    <property type="entry name" value="Znf_RING"/>
</dbReference>
<dbReference type="PROSITE" id="PS50865">
    <property type="entry name" value="ZF_MYND_2"/>
    <property type="match status" value="1"/>
</dbReference>
<organism evidence="7 8">
    <name type="scientific">Pycnococcus provasolii</name>
    <dbReference type="NCBI Taxonomy" id="41880"/>
    <lineage>
        <taxon>Eukaryota</taxon>
        <taxon>Viridiplantae</taxon>
        <taxon>Chlorophyta</taxon>
        <taxon>Pseudoscourfieldiophyceae</taxon>
        <taxon>Pseudoscourfieldiales</taxon>
        <taxon>Pycnococcaceae</taxon>
        <taxon>Pycnococcus</taxon>
    </lineage>
</organism>
<feature type="domain" description="MYND-type" evidence="6">
    <location>
        <begin position="6"/>
        <end position="44"/>
    </location>
</feature>
<evidence type="ECO:0000313" key="8">
    <source>
        <dbReference type="Proteomes" id="UP000660262"/>
    </source>
</evidence>
<evidence type="ECO:0000256" key="3">
    <source>
        <dbReference type="ARBA" id="ARBA00022833"/>
    </source>
</evidence>
<name>A0A830HIX7_9CHLO</name>
<evidence type="ECO:0000313" key="7">
    <source>
        <dbReference type="EMBL" id="GHP06818.1"/>
    </source>
</evidence>
<dbReference type="InterPro" id="IPR019734">
    <property type="entry name" value="TPR_rpt"/>
</dbReference>
<dbReference type="InterPro" id="IPR011990">
    <property type="entry name" value="TPR-like_helical_dom_sf"/>
</dbReference>
<keyword evidence="3" id="KW-0862">Zinc</keyword>
<dbReference type="Gene3D" id="6.10.140.2220">
    <property type="match status" value="1"/>
</dbReference>
<proteinExistence type="predicted"/>